<dbReference type="RefSeq" id="WP_220587161.1">
    <property type="nucleotide sequence ID" value="NZ_RKLQ01000001.1"/>
</dbReference>
<comment type="caution">
    <text evidence="4">The sequence shown here is derived from an EMBL/GenBank/DDBJ whole genome shotgun (WGS) entry which is preliminary data.</text>
</comment>
<protein>
    <submittedName>
        <fullName evidence="4">PGF-pre-PGF domain-containing protein</fullName>
    </submittedName>
</protein>
<dbReference type="InterPro" id="IPR013783">
    <property type="entry name" value="Ig-like_fold"/>
</dbReference>
<dbReference type="CDD" id="cd00146">
    <property type="entry name" value="PKD"/>
    <property type="match status" value="1"/>
</dbReference>
<evidence type="ECO:0000259" key="3">
    <source>
        <dbReference type="PROSITE" id="PS50093"/>
    </source>
</evidence>
<dbReference type="InterPro" id="IPR026453">
    <property type="entry name" value="PGF_pre_PGF"/>
</dbReference>
<dbReference type="Proteomes" id="UP000783863">
    <property type="component" value="Unassembled WGS sequence"/>
</dbReference>
<dbReference type="SUPFAM" id="SSF49299">
    <property type="entry name" value="PKD domain"/>
    <property type="match status" value="1"/>
</dbReference>
<dbReference type="SMART" id="SM00089">
    <property type="entry name" value="PKD"/>
    <property type="match status" value="1"/>
</dbReference>
<dbReference type="Pfam" id="PF18911">
    <property type="entry name" value="PKD_4"/>
    <property type="match status" value="1"/>
</dbReference>
<feature type="compositionally biased region" description="Polar residues" evidence="1">
    <location>
        <begin position="502"/>
        <end position="518"/>
    </location>
</feature>
<feature type="region of interest" description="Disordered" evidence="1">
    <location>
        <begin position="481"/>
        <end position="523"/>
    </location>
</feature>
<sequence>MRGVRSERATTARGVRAGGWLLGLLCLLVVFLAVTGSATAAGTQALGEENDTEPPTWENATKAGPEEIELIFTDNSTIDRKTIAATDFALSSGSVANVSVESTDGGLSVLLLLEDRLNVNNVTVRFSEAGGIADMEGNELTNGTKTVTGMDTSVPDFRSFDLTRVNDSTVDIRVAASEPLSGLRVAVTGPTNDRLTMADFTAVDDANTTFEARYTVPEFGAYSFVWERAIDRYDNQRVMSRMRQFRYEDSAPEIVFDGPTRTTVDTSVNFSAAETVDEDGIDSYRWRIDGGTVLSGPSIRVAFAAAGRHDITLAVTDSKGYTAVETREIQVEQSADSPVSVTVHNGTHANATVEGAGLVQQVRAEKGTLVGTDNVTLERLSAAFPANTSVSLRFRASDSRPGSLEGSSFGLFEIDHDQPANRVSIRFSVDRESLNRTGVAPGAVALYRNADGWTPLSTSVVSRLDDRVVYQATASGLSQFAVGTAPEPSGPTVAETGEPTAESPTGTESPATGSTATTDPVARSDITITNVTVNETAPSVGETVVINVTATNRGAADGTYPFSVRLNGTSVATHELSVPAGATVTRSYEQNLTTEGELSVAGTPVTNVTEPSGGSLLPASVAGLLSGLPNPLALWPGGLVGTVLGAVVGLVVVVYSILKALAIYLGY</sequence>
<reference evidence="4" key="1">
    <citation type="submission" date="2021-06" db="EMBL/GenBank/DDBJ databases">
        <title>Halomicroarcula sp. F24A a new haloarchaeum isolated from saline soil.</title>
        <authorList>
            <person name="Duran-Viseras A."/>
            <person name="Sanchez-Porro C."/>
            <person name="Ventosa A."/>
        </authorList>
    </citation>
    <scope>NUCLEOTIDE SEQUENCE</scope>
    <source>
        <strain evidence="4">F24A</strain>
    </source>
</reference>
<evidence type="ECO:0000256" key="1">
    <source>
        <dbReference type="SAM" id="MobiDB-lite"/>
    </source>
</evidence>
<dbReference type="NCBIfam" id="TIGR04213">
    <property type="entry name" value="PGF_pre_PGF"/>
    <property type="match status" value="1"/>
</dbReference>
<proteinExistence type="predicted"/>
<dbReference type="PROSITE" id="PS50093">
    <property type="entry name" value="PKD"/>
    <property type="match status" value="1"/>
</dbReference>
<accession>A0A8J7YH55</accession>
<gene>
    <name evidence="4" type="ORF">EGD98_04520</name>
</gene>
<evidence type="ECO:0000313" key="4">
    <source>
        <dbReference type="EMBL" id="MBX0302934.1"/>
    </source>
</evidence>
<dbReference type="InterPro" id="IPR022409">
    <property type="entry name" value="PKD/Chitinase_dom"/>
</dbReference>
<dbReference type="AlphaFoldDB" id="A0A8J7YH55"/>
<dbReference type="Gene3D" id="2.60.40.10">
    <property type="entry name" value="Immunoglobulins"/>
    <property type="match status" value="2"/>
</dbReference>
<feature type="transmembrane region" description="Helical" evidence="2">
    <location>
        <begin position="634"/>
        <end position="658"/>
    </location>
</feature>
<dbReference type="InterPro" id="IPR035986">
    <property type="entry name" value="PKD_dom_sf"/>
</dbReference>
<feature type="domain" description="PKD" evidence="3">
    <location>
        <begin position="251"/>
        <end position="332"/>
    </location>
</feature>
<dbReference type="EMBL" id="RKLQ01000001">
    <property type="protein sequence ID" value="MBX0302934.1"/>
    <property type="molecule type" value="Genomic_DNA"/>
</dbReference>
<evidence type="ECO:0000313" key="5">
    <source>
        <dbReference type="Proteomes" id="UP000783863"/>
    </source>
</evidence>
<keyword evidence="5" id="KW-1185">Reference proteome</keyword>
<evidence type="ECO:0000256" key="2">
    <source>
        <dbReference type="SAM" id="Phobius"/>
    </source>
</evidence>
<dbReference type="InterPro" id="IPR000601">
    <property type="entry name" value="PKD_dom"/>
</dbReference>
<keyword evidence="2" id="KW-0472">Membrane</keyword>
<name>A0A8J7YH55_9EURY</name>
<keyword evidence="2" id="KW-0812">Transmembrane</keyword>
<organism evidence="4 5">
    <name type="scientific">Haloarcula salinisoli</name>
    <dbReference type="NCBI Taxonomy" id="2487746"/>
    <lineage>
        <taxon>Archaea</taxon>
        <taxon>Methanobacteriati</taxon>
        <taxon>Methanobacteriota</taxon>
        <taxon>Stenosarchaea group</taxon>
        <taxon>Halobacteria</taxon>
        <taxon>Halobacteriales</taxon>
        <taxon>Haloarculaceae</taxon>
        <taxon>Haloarcula</taxon>
    </lineage>
</organism>
<keyword evidence="2" id="KW-1133">Transmembrane helix</keyword>